<dbReference type="Gene3D" id="3.30.1110.20">
    <property type="match status" value="1"/>
</dbReference>
<evidence type="ECO:0000256" key="1">
    <source>
        <dbReference type="ARBA" id="ARBA00022490"/>
    </source>
</evidence>
<keyword evidence="1" id="KW-0963">Cytoplasm</keyword>
<dbReference type="KEGG" id="lpil:LIP_1249"/>
<accession>A0A0K2SJ05</accession>
<dbReference type="GO" id="GO:0016773">
    <property type="term" value="F:phosphotransferase activity, alcohol group as acceptor"/>
    <property type="evidence" value="ECO:0007669"/>
    <property type="project" value="InterPro"/>
</dbReference>
<sequence length="497" mass="54687">MRDFWQAELAAAGRMRPRVRVLAGFNVNVDRVVHLDPGCWQALLASRPEATPERVERGAEHPPAEADEPLQLLALLWNRLSQGRSHHMTVEAPDLLAWLEGRLAAGEARVGGQAGIIANQAAALDLESLLVTPALSPPQAGHLRKTVRAPSLRAGRLAWLPVAEAADPSAPTKVNWILEYDRGQVFHLDGRQVRVPRSNRVIVASRPRGLVMAFPPELEPHLDELGASVDVAFLAGYHYAAPVLPDGRSFDEYLSDSIRHVRLLKRRNPTLVVHVEYVLMKHVNLEIPLLAALGPAAGSFGINENELRGVLERSGEPLLAAELRSDERPYLLYRGARVLLERYAFQRVQVHNLGYYCLVERLSTQESGNPAWARRRLEAMRRGGLFGTAVTQHRARFGTEAGPDDVTREASTPLSDLGLEAVRAFEAEIIAREAVQPLAPGGFRLDDLLVQVVPAHVQDRPVLTVGMGDTISSTSLIAERWLLGLEGRPLEPIPQPS</sequence>
<organism evidence="7 8">
    <name type="scientific">Limnochorda pilosa</name>
    <dbReference type="NCBI Taxonomy" id="1555112"/>
    <lineage>
        <taxon>Bacteria</taxon>
        <taxon>Bacillati</taxon>
        <taxon>Bacillota</taxon>
        <taxon>Limnochordia</taxon>
        <taxon>Limnochordales</taxon>
        <taxon>Limnochordaceae</taxon>
        <taxon>Limnochorda</taxon>
    </lineage>
</organism>
<evidence type="ECO:0000313" key="7">
    <source>
        <dbReference type="EMBL" id="BAS27106.1"/>
    </source>
</evidence>
<dbReference type="STRING" id="1555112.LIP_1249"/>
<dbReference type="GO" id="GO:0016301">
    <property type="term" value="F:kinase activity"/>
    <property type="evidence" value="ECO:0007669"/>
    <property type="project" value="UniProtKB-KW"/>
</dbReference>
<evidence type="ECO:0000256" key="2">
    <source>
        <dbReference type="ARBA" id="ARBA00022679"/>
    </source>
</evidence>
<keyword evidence="3" id="KW-0479">Metal-binding</keyword>
<reference evidence="8" key="1">
    <citation type="submission" date="2015-07" db="EMBL/GenBank/DDBJ databases">
        <title>Complete genome sequence and phylogenetic analysis of Limnochorda pilosa.</title>
        <authorList>
            <person name="Watanabe M."/>
            <person name="Kojima H."/>
            <person name="Fukui M."/>
        </authorList>
    </citation>
    <scope>NUCLEOTIDE SEQUENCE [LARGE SCALE GENOMIC DNA]</scope>
    <source>
        <strain evidence="8">HC45</strain>
    </source>
</reference>
<dbReference type="PROSITE" id="PS51255">
    <property type="entry name" value="ADPK"/>
    <property type="match status" value="1"/>
</dbReference>
<dbReference type="Proteomes" id="UP000065807">
    <property type="component" value="Chromosome"/>
</dbReference>
<keyword evidence="8" id="KW-1185">Reference proteome</keyword>
<dbReference type="Gene3D" id="3.40.1190.20">
    <property type="match status" value="1"/>
</dbReference>
<dbReference type="EMBL" id="AP014924">
    <property type="protein sequence ID" value="BAS27106.1"/>
    <property type="molecule type" value="Genomic_DNA"/>
</dbReference>
<dbReference type="PANTHER" id="PTHR21208">
    <property type="entry name" value="ADP-DEPENDENT GLUCOKINASE"/>
    <property type="match status" value="1"/>
</dbReference>
<evidence type="ECO:0000256" key="4">
    <source>
        <dbReference type="ARBA" id="ARBA00022777"/>
    </source>
</evidence>
<gene>
    <name evidence="7" type="ORF">LIP_1249</name>
</gene>
<dbReference type="SUPFAM" id="SSF53613">
    <property type="entry name" value="Ribokinase-like"/>
    <property type="match status" value="1"/>
</dbReference>
<keyword evidence="6" id="KW-0324">Glycolysis</keyword>
<name>A0A0K2SJ05_LIMPI</name>
<dbReference type="GO" id="GO:0006096">
    <property type="term" value="P:glycolytic process"/>
    <property type="evidence" value="ECO:0007669"/>
    <property type="project" value="UniProtKB-KW"/>
</dbReference>
<dbReference type="GO" id="GO:0046872">
    <property type="term" value="F:metal ion binding"/>
    <property type="evidence" value="ECO:0007669"/>
    <property type="project" value="UniProtKB-KW"/>
</dbReference>
<evidence type="ECO:0000256" key="3">
    <source>
        <dbReference type="ARBA" id="ARBA00022723"/>
    </source>
</evidence>
<dbReference type="PANTHER" id="PTHR21208:SF1">
    <property type="entry name" value="ADP-DEPENDENT GLUCOKINASE"/>
    <property type="match status" value="1"/>
</dbReference>
<evidence type="ECO:0000256" key="6">
    <source>
        <dbReference type="ARBA" id="ARBA00023152"/>
    </source>
</evidence>
<dbReference type="InterPro" id="IPR029056">
    <property type="entry name" value="Ribokinase-like"/>
</dbReference>
<keyword evidence="5" id="KW-0460">Magnesium</keyword>
<keyword evidence="2" id="KW-0808">Transferase</keyword>
<dbReference type="RefSeq" id="WP_068135515.1">
    <property type="nucleotide sequence ID" value="NZ_AP014924.1"/>
</dbReference>
<dbReference type="InterPro" id="IPR007666">
    <property type="entry name" value="ADP_PFK/GK"/>
</dbReference>
<reference evidence="8" key="2">
    <citation type="journal article" date="2016" name="Int. J. Syst. Evol. Microbiol.">
        <title>Complete genome sequence and cell structure of Limnochorda pilosa, a Gram-negative spore-former within the phylum Firmicutes.</title>
        <authorList>
            <person name="Watanabe M."/>
            <person name="Kojima H."/>
            <person name="Fukui M."/>
        </authorList>
    </citation>
    <scope>NUCLEOTIDE SEQUENCE [LARGE SCALE GENOMIC DNA]</scope>
    <source>
        <strain evidence="8">HC45</strain>
    </source>
</reference>
<keyword evidence="4 7" id="KW-0418">Kinase</keyword>
<dbReference type="Pfam" id="PF04587">
    <property type="entry name" value="ADP_PFK_GK"/>
    <property type="match status" value="1"/>
</dbReference>
<dbReference type="AlphaFoldDB" id="A0A0K2SJ05"/>
<protein>
    <submittedName>
        <fullName evidence="7">Phosphofructokinase</fullName>
    </submittedName>
</protein>
<evidence type="ECO:0000256" key="5">
    <source>
        <dbReference type="ARBA" id="ARBA00022842"/>
    </source>
</evidence>
<proteinExistence type="predicted"/>
<evidence type="ECO:0000313" key="8">
    <source>
        <dbReference type="Proteomes" id="UP000065807"/>
    </source>
</evidence>